<sequence length="458" mass="50168">MEQGRSAGWAGSQEPAWFDGAPALGGVFEQDVATHAAWWREGFDLLSALPAKGRRAVGDQALADRILAASRAARAGFLTRHGAELYERLTGGRSRFVRVEELAYGAAALVPGLVPTEAQVQAEAARTQKDKEGHEFDQGLLFNQFLGAPASGMHLCHAMLRPRAESLEALDRLRKDGRIDFGTAVIERHGRAAIVSMKNPRYLNAEDDSTVDNVEIAVDLALLDPDSDICVLRGAPITGGKYDGQGVFCTGINLTQLYQGKISYLWYLVRDLGFINKIFRGLAGDGSPEEVFGNTREKAWVAAVEKFAIGGGCQYLLACDYVLAASDAYMTLPARKEGIIPGVANMRLPRFVGDRTARQAVMYERRLDCDSPEGRMICDEIVAPEALEEALTHVLDQLTNSGVVSAASNRRAFRIAHEPLDHFRAYMAVYAREQAHCHFSPALISNLERFWNADKRAA</sequence>
<dbReference type="PANTHER" id="PTHR11941:SF54">
    <property type="entry name" value="ENOYL-COA HYDRATASE, MITOCHONDRIAL"/>
    <property type="match status" value="1"/>
</dbReference>
<dbReference type="PANTHER" id="PTHR11941">
    <property type="entry name" value="ENOYL-COA HYDRATASE-RELATED"/>
    <property type="match status" value="1"/>
</dbReference>
<dbReference type="GO" id="GO:0016853">
    <property type="term" value="F:isomerase activity"/>
    <property type="evidence" value="ECO:0007669"/>
    <property type="project" value="UniProtKB-KW"/>
</dbReference>
<protein>
    <submittedName>
        <fullName evidence="1">Enoyl-CoA hydratase/isomerase family protein</fullName>
    </submittedName>
</protein>
<keyword evidence="2" id="KW-1185">Reference proteome</keyword>
<dbReference type="EMBL" id="RCTF01000021">
    <property type="protein sequence ID" value="RLP73998.1"/>
    <property type="molecule type" value="Genomic_DNA"/>
</dbReference>
<dbReference type="GO" id="GO:0006635">
    <property type="term" value="P:fatty acid beta-oxidation"/>
    <property type="evidence" value="ECO:0007669"/>
    <property type="project" value="TreeGrafter"/>
</dbReference>
<dbReference type="OrthoDB" id="7337390at2"/>
<dbReference type="RefSeq" id="WP_121625057.1">
    <property type="nucleotide sequence ID" value="NZ_JACIIW010000003.1"/>
</dbReference>
<dbReference type="InterPro" id="IPR029045">
    <property type="entry name" value="ClpP/crotonase-like_dom_sf"/>
</dbReference>
<gene>
    <name evidence="1" type="ORF">D9R14_19650</name>
</gene>
<dbReference type="Gene3D" id="3.90.226.10">
    <property type="entry name" value="2-enoyl-CoA Hydratase, Chain A, domain 1"/>
    <property type="match status" value="1"/>
</dbReference>
<dbReference type="SUPFAM" id="SSF52096">
    <property type="entry name" value="ClpP/crotonase"/>
    <property type="match status" value="1"/>
</dbReference>
<dbReference type="AlphaFoldDB" id="A0A3L7A1W4"/>
<accession>A0A3L7A1W4</accession>
<comment type="caution">
    <text evidence="1">The sequence shown here is derived from an EMBL/GenBank/DDBJ whole genome shotgun (WGS) entry which is preliminary data.</text>
</comment>
<reference evidence="1 2" key="1">
    <citation type="submission" date="2018-10" db="EMBL/GenBank/DDBJ databases">
        <title>Xanthobacter tagetidis genome sequencing and assembly.</title>
        <authorList>
            <person name="Maclea K.S."/>
            <person name="Goen A.E."/>
            <person name="Fatima S.A."/>
        </authorList>
    </citation>
    <scope>NUCLEOTIDE SEQUENCE [LARGE SCALE GENOMIC DNA]</scope>
    <source>
        <strain evidence="1 2">ATCC 700314</strain>
    </source>
</reference>
<keyword evidence="1" id="KW-0413">Isomerase</keyword>
<evidence type="ECO:0000313" key="2">
    <source>
        <dbReference type="Proteomes" id="UP000269692"/>
    </source>
</evidence>
<dbReference type="Pfam" id="PF00378">
    <property type="entry name" value="ECH_1"/>
    <property type="match status" value="1"/>
</dbReference>
<name>A0A3L7A1W4_9HYPH</name>
<evidence type="ECO:0000313" key="1">
    <source>
        <dbReference type="EMBL" id="RLP73998.1"/>
    </source>
</evidence>
<dbReference type="Proteomes" id="UP000269692">
    <property type="component" value="Unassembled WGS sequence"/>
</dbReference>
<proteinExistence type="predicted"/>
<dbReference type="CDD" id="cd06558">
    <property type="entry name" value="crotonase-like"/>
    <property type="match status" value="1"/>
</dbReference>
<dbReference type="Gene3D" id="1.20.58.1300">
    <property type="match status" value="1"/>
</dbReference>
<dbReference type="InterPro" id="IPR001753">
    <property type="entry name" value="Enoyl-CoA_hydra/iso"/>
</dbReference>
<organism evidence="1 2">
    <name type="scientific">Xanthobacter tagetidis</name>
    <dbReference type="NCBI Taxonomy" id="60216"/>
    <lineage>
        <taxon>Bacteria</taxon>
        <taxon>Pseudomonadati</taxon>
        <taxon>Pseudomonadota</taxon>
        <taxon>Alphaproteobacteria</taxon>
        <taxon>Hyphomicrobiales</taxon>
        <taxon>Xanthobacteraceae</taxon>
        <taxon>Xanthobacter</taxon>
    </lineage>
</organism>